<comment type="subcellular location">
    <subcellularLocation>
        <location evidence="1">Membrane</location>
        <topology evidence="1">Multi-pass membrane protein</topology>
    </subcellularLocation>
</comment>
<evidence type="ECO:0000313" key="9">
    <source>
        <dbReference type="Proteomes" id="UP001054837"/>
    </source>
</evidence>
<protein>
    <submittedName>
        <fullName evidence="8">Uncharacterized protein</fullName>
    </submittedName>
</protein>
<sequence length="136" mass="13384">MILLNDGLLDGISFTKEAGLFVLKAAALTGVALGGVAVAVPALGFTAGGIAAAYQSAFLGGTIASGSIFATLQSVGAAGLAVSTQLDICAGSAGLAGAHSVLKAVKKIRKSKDSDKKKQKGEDDDDDSEDDDGAVS</sequence>
<comment type="caution">
    <text evidence="8">The sequence shown here is derived from an EMBL/GenBank/DDBJ whole genome shotgun (WGS) entry which is preliminary data.</text>
</comment>
<keyword evidence="4 7" id="KW-1133">Transmembrane helix</keyword>
<name>A0AAV4P2T3_9ARAC</name>
<dbReference type="PANTHER" id="PTHR16932:SF18">
    <property type="entry name" value="INTERFERON, ALPHA-INDUCIBLE PROTEIN 27-LIKE 2"/>
    <property type="match status" value="1"/>
</dbReference>
<comment type="similarity">
    <text evidence="2">Belongs to the IFI6/IFI27 family.</text>
</comment>
<dbReference type="Gene3D" id="6.10.110.10">
    <property type="match status" value="1"/>
</dbReference>
<accession>A0AAV4P2T3</accession>
<keyword evidence="5 7" id="KW-0472">Membrane</keyword>
<proteinExistence type="inferred from homology"/>
<dbReference type="AlphaFoldDB" id="A0AAV4P2T3"/>
<evidence type="ECO:0000256" key="2">
    <source>
        <dbReference type="ARBA" id="ARBA00007262"/>
    </source>
</evidence>
<feature type="transmembrane region" description="Helical" evidence="7">
    <location>
        <begin position="20"/>
        <end position="45"/>
    </location>
</feature>
<evidence type="ECO:0000256" key="4">
    <source>
        <dbReference type="ARBA" id="ARBA00022989"/>
    </source>
</evidence>
<evidence type="ECO:0000256" key="5">
    <source>
        <dbReference type="ARBA" id="ARBA00023136"/>
    </source>
</evidence>
<dbReference type="InterPro" id="IPR038213">
    <property type="entry name" value="IFI6/IFI27-like_sf"/>
</dbReference>
<dbReference type="GO" id="GO:0016020">
    <property type="term" value="C:membrane"/>
    <property type="evidence" value="ECO:0007669"/>
    <property type="project" value="UniProtKB-SubCell"/>
</dbReference>
<feature type="region of interest" description="Disordered" evidence="6">
    <location>
        <begin position="108"/>
        <end position="136"/>
    </location>
</feature>
<evidence type="ECO:0000256" key="6">
    <source>
        <dbReference type="SAM" id="MobiDB-lite"/>
    </source>
</evidence>
<dbReference type="EMBL" id="BPLQ01002275">
    <property type="protein sequence ID" value="GIX90878.1"/>
    <property type="molecule type" value="Genomic_DNA"/>
</dbReference>
<keyword evidence="3 7" id="KW-0812">Transmembrane</keyword>
<feature type="compositionally biased region" description="Acidic residues" evidence="6">
    <location>
        <begin position="122"/>
        <end position="136"/>
    </location>
</feature>
<dbReference type="PANTHER" id="PTHR16932">
    <property type="entry name" value="INTERFERON ALPHA-INDUCIBLE PROTEIN 27"/>
    <property type="match status" value="1"/>
</dbReference>
<organism evidence="8 9">
    <name type="scientific">Caerostris darwini</name>
    <dbReference type="NCBI Taxonomy" id="1538125"/>
    <lineage>
        <taxon>Eukaryota</taxon>
        <taxon>Metazoa</taxon>
        <taxon>Ecdysozoa</taxon>
        <taxon>Arthropoda</taxon>
        <taxon>Chelicerata</taxon>
        <taxon>Arachnida</taxon>
        <taxon>Araneae</taxon>
        <taxon>Araneomorphae</taxon>
        <taxon>Entelegynae</taxon>
        <taxon>Araneoidea</taxon>
        <taxon>Araneidae</taxon>
        <taxon>Caerostris</taxon>
    </lineage>
</organism>
<evidence type="ECO:0000256" key="7">
    <source>
        <dbReference type="SAM" id="Phobius"/>
    </source>
</evidence>
<dbReference type="InterPro" id="IPR009311">
    <property type="entry name" value="IFI6/IFI27-like"/>
</dbReference>
<evidence type="ECO:0000256" key="3">
    <source>
        <dbReference type="ARBA" id="ARBA00022692"/>
    </source>
</evidence>
<dbReference type="Proteomes" id="UP001054837">
    <property type="component" value="Unassembled WGS sequence"/>
</dbReference>
<gene>
    <name evidence="8" type="ORF">CDAR_455021</name>
</gene>
<evidence type="ECO:0000256" key="1">
    <source>
        <dbReference type="ARBA" id="ARBA00004141"/>
    </source>
</evidence>
<evidence type="ECO:0000313" key="8">
    <source>
        <dbReference type="EMBL" id="GIX90878.1"/>
    </source>
</evidence>
<dbReference type="Pfam" id="PF06140">
    <property type="entry name" value="Ifi-6-16"/>
    <property type="match status" value="1"/>
</dbReference>
<keyword evidence="9" id="KW-1185">Reference proteome</keyword>
<reference evidence="8 9" key="1">
    <citation type="submission" date="2021-06" db="EMBL/GenBank/DDBJ databases">
        <title>Caerostris darwini draft genome.</title>
        <authorList>
            <person name="Kono N."/>
            <person name="Arakawa K."/>
        </authorList>
    </citation>
    <scope>NUCLEOTIDE SEQUENCE [LARGE SCALE GENOMIC DNA]</scope>
</reference>
<feature type="transmembrane region" description="Helical" evidence="7">
    <location>
        <begin position="52"/>
        <end position="72"/>
    </location>
</feature>